<dbReference type="STRING" id="30732.ENSOMEP00000017661"/>
<dbReference type="Proteomes" id="UP000261560">
    <property type="component" value="Unplaced"/>
</dbReference>
<dbReference type="Pfam" id="PF03147">
    <property type="entry name" value="FDX-ACB"/>
    <property type="match status" value="1"/>
</dbReference>
<dbReference type="Gene3D" id="3.30.70.380">
    <property type="entry name" value="Ferrodoxin-fold anticodon-binding domain"/>
    <property type="match status" value="1"/>
</dbReference>
<dbReference type="Gene3D" id="3.30.930.10">
    <property type="entry name" value="Bira Bifunctional Protein, Domain 2"/>
    <property type="match status" value="1"/>
</dbReference>
<dbReference type="InterPro" id="IPR029063">
    <property type="entry name" value="SAM-dependent_MTases_sf"/>
</dbReference>
<dbReference type="KEGG" id="oml:112142726"/>
<evidence type="ECO:0000313" key="3">
    <source>
        <dbReference type="Ensembl" id="ENSOMEP00000017661.1"/>
    </source>
</evidence>
<dbReference type="FunFam" id="3.40.50.150:FF:000361">
    <property type="entry name" value="Ferredoxin-fold anticodon-binding domain-containing protein 1 homolog"/>
    <property type="match status" value="1"/>
</dbReference>
<proteinExistence type="predicted"/>
<dbReference type="SUPFAM" id="SSF53335">
    <property type="entry name" value="S-adenosyl-L-methionine-dependent methyltransferases"/>
    <property type="match status" value="1"/>
</dbReference>
<name>A0A3B3CJA0_ORYME</name>
<dbReference type="AlphaFoldDB" id="A0A3B3CJA0"/>
<accession>A0A3B3CJA0</accession>
<dbReference type="Pfam" id="PF10354">
    <property type="entry name" value="BMT5-like"/>
    <property type="match status" value="1"/>
</dbReference>
<dbReference type="PANTHER" id="PTHR11538">
    <property type="entry name" value="PHENYLALANYL-TRNA SYNTHETASE"/>
    <property type="match status" value="1"/>
</dbReference>
<dbReference type="SMART" id="SM00896">
    <property type="entry name" value="FDX-ACB"/>
    <property type="match status" value="1"/>
</dbReference>
<dbReference type="InterPro" id="IPR045864">
    <property type="entry name" value="aa-tRNA-synth_II/BPL/LPL"/>
</dbReference>
<dbReference type="RefSeq" id="XP_036071198.1">
    <property type="nucleotide sequence ID" value="XM_036215305.1"/>
</dbReference>
<reference evidence="3" key="2">
    <citation type="submission" date="2025-09" db="UniProtKB">
        <authorList>
            <consortium name="Ensembl"/>
        </authorList>
    </citation>
    <scope>IDENTIFICATION</scope>
</reference>
<dbReference type="PANTHER" id="PTHR11538:SF26">
    <property type="entry name" value="FERREDOXIN-FOLD ANTICODON-BINDING DOMAIN-CONTAINING PROTEIN 1"/>
    <property type="match status" value="1"/>
</dbReference>
<feature type="domain" description="FDX-ACB" evidence="2">
    <location>
        <begin position="520"/>
        <end position="611"/>
    </location>
</feature>
<dbReference type="CTD" id="91893"/>
<dbReference type="OMA" id="IRFGVDC"/>
<keyword evidence="4" id="KW-1185">Reference proteome</keyword>
<dbReference type="Ensembl" id="ENSOMET00000026457.1">
    <property type="protein sequence ID" value="ENSOMEP00000017661.1"/>
    <property type="gene ID" value="ENSOMEG00000019353.1"/>
</dbReference>
<sequence>MLHSRTILLVGEGNFSFSASLCEMEKVTATCPQRQEEVLLFEGAASNISSITESGGSVLFEVDCTRLEECPALRGRLFDRVLFNFPHCGRKSGVKKNKELLRNFFLSCLQVLAKDGEVHVSLCNGQGGTPADEPRREWHNSWQVVAMAAEAGLILSAVYPFESSSRQGYKCTGYRSQDKGFRVEKALLHVFARSQVYASPAKVEVEEMVEGEKILYDVPAELSDFMFRRFLCSDSVHPVKLVQDFLLEGLEEEWPISMTTESIPFFLTAKRLQASSCGVDVSQCYFRFGRDVRSLHTQEHLPATTVSSSKEDRTKSERPEGFWSTSLDPEVDLDLYVLRPSLLPHMEELPVEKQDRKNDVRKSGEALKRANLEGNDEGHQDVPGLLCGASEVVFRNVPISLWGLPAFHELILRGVFPSECEPMKLLGHKLESLLAPFNVSIATEGEVLHLTAQPMGILGKVFVNHQVDTDIINVSLNLDLLAVLLFSLPDWRLLWTHDQRFLKQFRPRPPPGTPCQPLSLFPEPIRFDISFWTGPTWDEKQFHAAVREASHGSVKLVKLIDTFSHPDLSQTSYCYRLTYHSHTHALSHTQALHFHKQLESLLSSRLNVTIR</sequence>
<evidence type="ECO:0000256" key="1">
    <source>
        <dbReference type="SAM" id="MobiDB-lite"/>
    </source>
</evidence>
<dbReference type="RefSeq" id="XP_024122036.1">
    <property type="nucleotide sequence ID" value="XM_024266268.2"/>
</dbReference>
<feature type="region of interest" description="Disordered" evidence="1">
    <location>
        <begin position="299"/>
        <end position="323"/>
    </location>
</feature>
<dbReference type="SUPFAM" id="SSF54991">
    <property type="entry name" value="Anticodon-binding domain of PheRS"/>
    <property type="match status" value="1"/>
</dbReference>
<dbReference type="GO" id="GO:0005737">
    <property type="term" value="C:cytoplasm"/>
    <property type="evidence" value="ECO:0007669"/>
    <property type="project" value="TreeGrafter"/>
</dbReference>
<dbReference type="GeneTree" id="ENSGT00940000160701"/>
<dbReference type="PaxDb" id="30732-ENSOMEP00000017661"/>
<dbReference type="GeneID" id="112142726"/>
<dbReference type="InterPro" id="IPR036690">
    <property type="entry name" value="Fdx_antiC-bd_sf"/>
</dbReference>
<evidence type="ECO:0000313" key="4">
    <source>
        <dbReference type="Proteomes" id="UP000261560"/>
    </source>
</evidence>
<dbReference type="InterPro" id="IPR019446">
    <property type="entry name" value="BMT5-like"/>
</dbReference>
<evidence type="ECO:0000259" key="2">
    <source>
        <dbReference type="PROSITE" id="PS51447"/>
    </source>
</evidence>
<dbReference type="InterPro" id="IPR005121">
    <property type="entry name" value="Fdx_antiC-bd"/>
</dbReference>
<reference evidence="3" key="1">
    <citation type="submission" date="2025-08" db="UniProtKB">
        <authorList>
            <consortium name="Ensembl"/>
        </authorList>
    </citation>
    <scope>IDENTIFICATION</scope>
</reference>
<dbReference type="GO" id="GO:0070475">
    <property type="term" value="P:rRNA base methylation"/>
    <property type="evidence" value="ECO:0007669"/>
    <property type="project" value="InterPro"/>
</dbReference>
<dbReference type="OrthoDB" id="273345at2759"/>
<organism evidence="3 4">
    <name type="scientific">Oryzias melastigma</name>
    <name type="common">Marine medaka</name>
    <dbReference type="NCBI Taxonomy" id="30732"/>
    <lineage>
        <taxon>Eukaryota</taxon>
        <taxon>Metazoa</taxon>
        <taxon>Chordata</taxon>
        <taxon>Craniata</taxon>
        <taxon>Vertebrata</taxon>
        <taxon>Euteleostomi</taxon>
        <taxon>Actinopterygii</taxon>
        <taxon>Neopterygii</taxon>
        <taxon>Teleostei</taxon>
        <taxon>Neoteleostei</taxon>
        <taxon>Acanthomorphata</taxon>
        <taxon>Ovalentaria</taxon>
        <taxon>Atherinomorphae</taxon>
        <taxon>Beloniformes</taxon>
        <taxon>Adrianichthyidae</taxon>
        <taxon>Oryziinae</taxon>
        <taxon>Oryzias</taxon>
    </lineage>
</organism>
<dbReference type="PROSITE" id="PS51447">
    <property type="entry name" value="FDX_ACB"/>
    <property type="match status" value="1"/>
</dbReference>
<feature type="compositionally biased region" description="Basic and acidic residues" evidence="1">
    <location>
        <begin position="309"/>
        <end position="320"/>
    </location>
</feature>
<protein>
    <submittedName>
        <fullName evidence="3">Ferredoxin-fold anticodon binding domain containing 1</fullName>
    </submittedName>
</protein>
<dbReference type="GO" id="GO:0070042">
    <property type="term" value="F:rRNA (uridine-N3-)-methyltransferase activity"/>
    <property type="evidence" value="ECO:0007669"/>
    <property type="project" value="InterPro"/>
</dbReference>